<gene>
    <name evidence="2" type="ORF">MKW98_025718</name>
</gene>
<comment type="caution">
    <text evidence="2">The sequence shown here is derived from an EMBL/GenBank/DDBJ whole genome shotgun (WGS) entry which is preliminary data.</text>
</comment>
<proteinExistence type="predicted"/>
<protein>
    <submittedName>
        <fullName evidence="2">Uncharacterized protein</fullName>
    </submittedName>
</protein>
<dbReference type="AlphaFoldDB" id="A0AAD4SCD6"/>
<dbReference type="EMBL" id="JAJJMB010011896">
    <property type="protein sequence ID" value="KAI3895927.1"/>
    <property type="molecule type" value="Genomic_DNA"/>
</dbReference>
<organism evidence="2 3">
    <name type="scientific">Papaver atlanticum</name>
    <dbReference type="NCBI Taxonomy" id="357466"/>
    <lineage>
        <taxon>Eukaryota</taxon>
        <taxon>Viridiplantae</taxon>
        <taxon>Streptophyta</taxon>
        <taxon>Embryophyta</taxon>
        <taxon>Tracheophyta</taxon>
        <taxon>Spermatophyta</taxon>
        <taxon>Magnoliopsida</taxon>
        <taxon>Ranunculales</taxon>
        <taxon>Papaveraceae</taxon>
        <taxon>Papaveroideae</taxon>
        <taxon>Papaver</taxon>
    </lineage>
</organism>
<sequence length="159" mass="17579">MECSLDLVMDGSANIGSGVRRSKNTARKSVGRTVKPTMDIDPTTPEQARVNRMKRKGVILEKRNKKICRLFKSTDAGVLKRKRSLEESGLGSQSGSMDTFERSTGVRKRDSVMGSLNSYGGSDIGDHLEIEVIEHSTTMVWPQEITEKSADPSKVKYSI</sequence>
<name>A0AAD4SCD6_9MAGN</name>
<feature type="compositionally biased region" description="Low complexity" evidence="1">
    <location>
        <begin position="87"/>
        <end position="96"/>
    </location>
</feature>
<evidence type="ECO:0000313" key="3">
    <source>
        <dbReference type="Proteomes" id="UP001202328"/>
    </source>
</evidence>
<feature type="non-terminal residue" evidence="2">
    <location>
        <position position="159"/>
    </location>
</feature>
<evidence type="ECO:0000313" key="2">
    <source>
        <dbReference type="EMBL" id="KAI3895927.1"/>
    </source>
</evidence>
<feature type="region of interest" description="Disordered" evidence="1">
    <location>
        <begin position="82"/>
        <end position="112"/>
    </location>
</feature>
<evidence type="ECO:0000256" key="1">
    <source>
        <dbReference type="SAM" id="MobiDB-lite"/>
    </source>
</evidence>
<reference evidence="2" key="1">
    <citation type="submission" date="2022-04" db="EMBL/GenBank/DDBJ databases">
        <title>A functionally conserved STORR gene fusion in Papaver species that diverged 16.8 million years ago.</title>
        <authorList>
            <person name="Catania T."/>
        </authorList>
    </citation>
    <scope>NUCLEOTIDE SEQUENCE</scope>
    <source>
        <strain evidence="2">S-188037</strain>
    </source>
</reference>
<accession>A0AAD4SCD6</accession>
<dbReference type="Proteomes" id="UP001202328">
    <property type="component" value="Unassembled WGS sequence"/>
</dbReference>
<keyword evidence="3" id="KW-1185">Reference proteome</keyword>